<evidence type="ECO:0000256" key="1">
    <source>
        <dbReference type="SAM" id="MobiDB-lite"/>
    </source>
</evidence>
<dbReference type="PANTHER" id="PTHR36156:SF2">
    <property type="entry name" value="CUPIN TYPE-2 DOMAIN-CONTAINING PROTEIN"/>
    <property type="match status" value="1"/>
</dbReference>
<sequence>MAEKNDPANSSVRRIVTGDGTDGTPVVASDSDVPAIETPLMPGAKFFSLWGADALPSLPNSGEEPPFRTWFPPAGGFRFELIELPPENENATPPADMKQALRETENRLPGLIQTMDPKEPGMHRTDTIDLIYVTEGACLLTLDGAAPVTVGTGDAVVLNGQRHAWRNPHGSPCRLLTVSLGVKRDV</sequence>
<dbReference type="HOGENOM" id="CLU_096188_2_0_5"/>
<name>A0A0A8K7H5_9HYPH</name>
<feature type="region of interest" description="Disordered" evidence="1">
    <location>
        <begin position="1"/>
        <end position="31"/>
    </location>
</feature>
<dbReference type="OrthoDB" id="713485at2"/>
<dbReference type="AlphaFoldDB" id="A0A0A8K7H5"/>
<dbReference type="InterPro" id="IPR014710">
    <property type="entry name" value="RmlC-like_jellyroll"/>
</dbReference>
<organism evidence="3 4">
    <name type="scientific">Methyloceanibacter caenitepidi</name>
    <dbReference type="NCBI Taxonomy" id="1384459"/>
    <lineage>
        <taxon>Bacteria</taxon>
        <taxon>Pseudomonadati</taxon>
        <taxon>Pseudomonadota</taxon>
        <taxon>Alphaproteobacteria</taxon>
        <taxon>Hyphomicrobiales</taxon>
        <taxon>Hyphomicrobiaceae</taxon>
        <taxon>Methyloceanibacter</taxon>
    </lineage>
</organism>
<evidence type="ECO:0000313" key="3">
    <source>
        <dbReference type="EMBL" id="BAQ18492.1"/>
    </source>
</evidence>
<dbReference type="KEGG" id="mcg:GL4_3060"/>
<dbReference type="RefSeq" id="WP_045368662.1">
    <property type="nucleotide sequence ID" value="NZ_AP014648.1"/>
</dbReference>
<proteinExistence type="predicted"/>
<accession>A0A0A8K7H5</accession>
<dbReference type="PANTHER" id="PTHR36156">
    <property type="entry name" value="SLR2101 PROTEIN"/>
    <property type="match status" value="1"/>
</dbReference>
<evidence type="ECO:0000259" key="2">
    <source>
        <dbReference type="Pfam" id="PF07883"/>
    </source>
</evidence>
<dbReference type="EMBL" id="AP014648">
    <property type="protein sequence ID" value="BAQ18492.1"/>
    <property type="molecule type" value="Genomic_DNA"/>
</dbReference>
<feature type="domain" description="Cupin type-2" evidence="2">
    <location>
        <begin position="113"/>
        <end position="178"/>
    </location>
</feature>
<dbReference type="SUPFAM" id="SSF51182">
    <property type="entry name" value="RmlC-like cupins"/>
    <property type="match status" value="1"/>
</dbReference>
<dbReference type="STRING" id="1384459.GL4_3060"/>
<gene>
    <name evidence="3" type="ORF">GL4_3060</name>
</gene>
<dbReference type="InterPro" id="IPR047142">
    <property type="entry name" value="OryJ/VirC-like"/>
</dbReference>
<keyword evidence="4" id="KW-1185">Reference proteome</keyword>
<dbReference type="InterPro" id="IPR013096">
    <property type="entry name" value="Cupin_2"/>
</dbReference>
<dbReference type="Proteomes" id="UP000031643">
    <property type="component" value="Chromosome"/>
</dbReference>
<dbReference type="Pfam" id="PF07883">
    <property type="entry name" value="Cupin_2"/>
    <property type="match status" value="1"/>
</dbReference>
<dbReference type="InterPro" id="IPR011051">
    <property type="entry name" value="RmlC_Cupin_sf"/>
</dbReference>
<evidence type="ECO:0000313" key="4">
    <source>
        <dbReference type="Proteomes" id="UP000031643"/>
    </source>
</evidence>
<dbReference type="Gene3D" id="2.60.120.10">
    <property type="entry name" value="Jelly Rolls"/>
    <property type="match status" value="1"/>
</dbReference>
<reference evidence="3 4" key="1">
    <citation type="submission" date="2014-09" db="EMBL/GenBank/DDBJ databases">
        <title>Genome sequencing of Methyloceanibacter caenitepidi Gela4.</title>
        <authorList>
            <person name="Takeuchi M."/>
            <person name="Susumu S."/>
            <person name="Kamagata Y."/>
            <person name="Oshima K."/>
            <person name="Hattori M."/>
            <person name="Iwasaki W."/>
        </authorList>
    </citation>
    <scope>NUCLEOTIDE SEQUENCE [LARGE SCALE GENOMIC DNA]</scope>
    <source>
        <strain evidence="3 4">Gela4</strain>
    </source>
</reference>
<protein>
    <submittedName>
        <fullName evidence="3">Bll6423 protein</fullName>
    </submittedName>
</protein>